<dbReference type="SUPFAM" id="SSF49265">
    <property type="entry name" value="Fibronectin type III"/>
    <property type="match status" value="1"/>
</dbReference>
<evidence type="ECO:0000256" key="1">
    <source>
        <dbReference type="ARBA" id="ARBA00022729"/>
    </source>
</evidence>
<keyword evidence="1 2" id="KW-0732">Signal</keyword>
<dbReference type="PROSITE" id="PS50853">
    <property type="entry name" value="FN3"/>
    <property type="match status" value="1"/>
</dbReference>
<evidence type="ECO:0000259" key="3">
    <source>
        <dbReference type="PROSITE" id="PS50853"/>
    </source>
</evidence>
<name>A0ABQ5ML95_9FLAO</name>
<dbReference type="InterPro" id="IPR003961">
    <property type="entry name" value="FN3_dom"/>
</dbReference>
<sequence>MQKFTTYLLLLFCGLYGFSQGTDFTDPIEIASLPYNTTDDTSNYGDNYDNGDSPCSNYYLSGDDVVYAYTPLTDGTFIISLSNISNTYAGIHVFDGLIDDANTSCVDFLGNSSSSGDMSLQVSLDAFVTYYIVFSTWASPQSFSYTFDLTELNCTQAVASTAIGATDCTTSEFYVDVDVTSLNDGVSITDGTNTWPVTTTGITSVGPFTIGNNVGLTFTHSDSACDLDLGTFGYICPATNDECADAIELTVNADENCGVVTSGLTVGATASSQTDDVPGTPNNDVWFYFTATSTVHNISLSNVISVIGSDDSSTDMAMGLYDGSAGCSALTLIEGSDPNSFQASGLTVGTDYYLRVFGYWDSIQNTTFDVCVGTPPSPPANNDCANADVISVGAYGACNSVSFDNTYATDSGVVGSCEGFDNDEKDVWYSFTTNSTDGITLEVTTGTSSYVEIAIYDSCGGSEVYCQAGLDSGENLINVLQANTTYILQVWTEDYDADAYEFCISDLPACPDPSDLGVASLYSTSAWLEWNENGSAANWDIEWGVAGFTPTGTPNVNDTMDNPYELTGLSLETDYDFYVRSDCGMNDTDVSGWVGPYSFTTLPTPPANDDCANAIELTVNTDDSCTITTSGTTLGASASAQADDVTGYPNTDVWYYFEATSEQHTISLSNVTNIGGGTSTSTDMGMGLYDGTNGCNALALVDDSDPNSFQVSGLTIGNTYYVRVYGWYESIQNNTFDLCISTPPAPPANDDCDGAFTLTVEENIATLADATQIPGTIASATNSGITAPTGTANDDVWFSFVATTTDITIDVTDDFDGVIELFSGDCNGLTSIENDDYTYATGNPRISRNDFVVGQTYYVRVYNYSSTTTTAPDFTIALWTSNSLSLDSFTDNQFTYFPNPVNNVLNLKAENTIEAVNVYNLIGQKVLNVTPGANNYELDMTAVVPGTYFVNVIINNTSKTIKIVKK</sequence>
<organism evidence="4 5">
    <name type="scientific">Neptunitalea lumnitzerae</name>
    <dbReference type="NCBI Taxonomy" id="2965509"/>
    <lineage>
        <taxon>Bacteria</taxon>
        <taxon>Pseudomonadati</taxon>
        <taxon>Bacteroidota</taxon>
        <taxon>Flavobacteriia</taxon>
        <taxon>Flavobacteriales</taxon>
        <taxon>Flavobacteriaceae</taxon>
        <taxon>Neptunitalea</taxon>
    </lineage>
</organism>
<dbReference type="InterPro" id="IPR056600">
    <property type="entry name" value="GBD_T9SS_assoc"/>
</dbReference>
<dbReference type="Proteomes" id="UP001143543">
    <property type="component" value="Unassembled WGS sequence"/>
</dbReference>
<comment type="caution">
    <text evidence="4">The sequence shown here is derived from an EMBL/GenBank/DDBJ whole genome shotgun (WGS) entry which is preliminary data.</text>
</comment>
<evidence type="ECO:0000256" key="2">
    <source>
        <dbReference type="SAM" id="SignalP"/>
    </source>
</evidence>
<protein>
    <recommendedName>
        <fullName evidence="3">Fibronectin type-III domain-containing protein</fullName>
    </recommendedName>
</protein>
<feature type="domain" description="Fibronectin type-III" evidence="3">
    <location>
        <begin position="512"/>
        <end position="604"/>
    </location>
</feature>
<dbReference type="Pfam" id="PF18962">
    <property type="entry name" value="Por_Secre_tail"/>
    <property type="match status" value="1"/>
</dbReference>
<reference evidence="4" key="1">
    <citation type="submission" date="2022-07" db="EMBL/GenBank/DDBJ databases">
        <title>Taxonomy of Novel Oxalotrophic and Methylotrophic Bacteria.</title>
        <authorList>
            <person name="Sahin N."/>
            <person name="Tani A."/>
        </authorList>
    </citation>
    <scope>NUCLEOTIDE SEQUENCE</scope>
    <source>
        <strain evidence="4">Y10</strain>
    </source>
</reference>
<feature type="signal peptide" evidence="2">
    <location>
        <begin position="1"/>
        <end position="21"/>
    </location>
</feature>
<dbReference type="RefSeq" id="WP_281765348.1">
    <property type="nucleotide sequence ID" value="NZ_BRVO01000002.1"/>
</dbReference>
<dbReference type="InterPro" id="IPR026444">
    <property type="entry name" value="Secre_tail"/>
</dbReference>
<proteinExistence type="predicted"/>
<dbReference type="Pfam" id="PF23759">
    <property type="entry name" value="GBD_T9SS_assoc"/>
    <property type="match status" value="4"/>
</dbReference>
<dbReference type="Gene3D" id="2.60.120.380">
    <property type="match status" value="1"/>
</dbReference>
<evidence type="ECO:0000313" key="4">
    <source>
        <dbReference type="EMBL" id="GLB49722.1"/>
    </source>
</evidence>
<gene>
    <name evidence="4" type="ORF">Y10_20900</name>
</gene>
<dbReference type="InterPro" id="IPR036116">
    <property type="entry name" value="FN3_sf"/>
</dbReference>
<dbReference type="Gene3D" id="2.60.40.10">
    <property type="entry name" value="Immunoglobulins"/>
    <property type="match status" value="1"/>
</dbReference>
<keyword evidence="5" id="KW-1185">Reference proteome</keyword>
<feature type="chain" id="PRO_5047360949" description="Fibronectin type-III domain-containing protein" evidence="2">
    <location>
        <begin position="22"/>
        <end position="966"/>
    </location>
</feature>
<dbReference type="InterPro" id="IPR013783">
    <property type="entry name" value="Ig-like_fold"/>
</dbReference>
<dbReference type="EMBL" id="BRVO01000002">
    <property type="protein sequence ID" value="GLB49722.1"/>
    <property type="molecule type" value="Genomic_DNA"/>
</dbReference>
<dbReference type="CDD" id="cd00063">
    <property type="entry name" value="FN3"/>
    <property type="match status" value="1"/>
</dbReference>
<accession>A0ABQ5ML95</accession>
<dbReference type="NCBIfam" id="TIGR04183">
    <property type="entry name" value="Por_Secre_tail"/>
    <property type="match status" value="1"/>
</dbReference>
<evidence type="ECO:0000313" key="5">
    <source>
        <dbReference type="Proteomes" id="UP001143543"/>
    </source>
</evidence>